<gene>
    <name evidence="2" type="ORF">KXQ929_LOCUS20240</name>
</gene>
<name>A0A819EQ22_9BILA</name>
<dbReference type="PROSITE" id="PS50181">
    <property type="entry name" value="FBOX"/>
    <property type="match status" value="1"/>
</dbReference>
<sequence length="261" mass="31040">MTSTNHFQNLPGELLFGIFDYLSFNDIIKSFFKLNPKLNHIIQLYPSKIVLRDCNNKKVFQFGKFMCRSLQIDTDDHIKFAMIIPHLSFTQLKAVKFHRKGPHYMNFPFDYVMNGRKRPNKENKIDNKLKSIYKQLWSMITTSTHHSFRHLNFEQIPIDLSMLEYLTLENITSNDMLNIIQHTSNLRCCKVTLQDQLSIHLTNNISLPQLRSFHLISHFDWSFEDFSRLFTMFPHLKRLHIVLYVHKQALDDSIIYMANIN</sequence>
<organism evidence="2 3">
    <name type="scientific">Adineta steineri</name>
    <dbReference type="NCBI Taxonomy" id="433720"/>
    <lineage>
        <taxon>Eukaryota</taxon>
        <taxon>Metazoa</taxon>
        <taxon>Spiralia</taxon>
        <taxon>Gnathifera</taxon>
        <taxon>Rotifera</taxon>
        <taxon>Eurotatoria</taxon>
        <taxon>Bdelloidea</taxon>
        <taxon>Adinetida</taxon>
        <taxon>Adinetidae</taxon>
        <taxon>Adineta</taxon>
    </lineage>
</organism>
<proteinExistence type="predicted"/>
<dbReference type="Proteomes" id="UP000663868">
    <property type="component" value="Unassembled WGS sequence"/>
</dbReference>
<protein>
    <recommendedName>
        <fullName evidence="1">F-box domain-containing protein</fullName>
    </recommendedName>
</protein>
<reference evidence="2" key="1">
    <citation type="submission" date="2021-02" db="EMBL/GenBank/DDBJ databases">
        <authorList>
            <person name="Nowell W R."/>
        </authorList>
    </citation>
    <scope>NUCLEOTIDE SEQUENCE</scope>
</reference>
<comment type="caution">
    <text evidence="2">The sequence shown here is derived from an EMBL/GenBank/DDBJ whole genome shotgun (WGS) entry which is preliminary data.</text>
</comment>
<dbReference type="InterPro" id="IPR001810">
    <property type="entry name" value="F-box_dom"/>
</dbReference>
<accession>A0A819EQ22</accession>
<feature type="domain" description="F-box" evidence="1">
    <location>
        <begin position="4"/>
        <end position="43"/>
    </location>
</feature>
<evidence type="ECO:0000259" key="1">
    <source>
        <dbReference type="PROSITE" id="PS50181"/>
    </source>
</evidence>
<dbReference type="EMBL" id="CAJOBB010001413">
    <property type="protein sequence ID" value="CAF3853588.1"/>
    <property type="molecule type" value="Genomic_DNA"/>
</dbReference>
<evidence type="ECO:0000313" key="2">
    <source>
        <dbReference type="EMBL" id="CAF3853588.1"/>
    </source>
</evidence>
<dbReference type="AlphaFoldDB" id="A0A819EQ22"/>
<evidence type="ECO:0000313" key="3">
    <source>
        <dbReference type="Proteomes" id="UP000663868"/>
    </source>
</evidence>